<gene>
    <name evidence="1" type="ORF">CY34DRAFT_803790</name>
</gene>
<organism evidence="1 2">
    <name type="scientific">Suillus luteus UH-Slu-Lm8-n1</name>
    <dbReference type="NCBI Taxonomy" id="930992"/>
    <lineage>
        <taxon>Eukaryota</taxon>
        <taxon>Fungi</taxon>
        <taxon>Dikarya</taxon>
        <taxon>Basidiomycota</taxon>
        <taxon>Agaricomycotina</taxon>
        <taxon>Agaricomycetes</taxon>
        <taxon>Agaricomycetidae</taxon>
        <taxon>Boletales</taxon>
        <taxon>Suillineae</taxon>
        <taxon>Suillaceae</taxon>
        <taxon>Suillus</taxon>
    </lineage>
</organism>
<dbReference type="HOGENOM" id="CLU_3015797_0_0_1"/>
<dbReference type="InParanoid" id="A0A0D0BB06"/>
<evidence type="ECO:0000313" key="1">
    <source>
        <dbReference type="EMBL" id="KIK43442.1"/>
    </source>
</evidence>
<reference evidence="2" key="2">
    <citation type="submission" date="2015-01" db="EMBL/GenBank/DDBJ databases">
        <title>Evolutionary Origins and Diversification of the Mycorrhizal Mutualists.</title>
        <authorList>
            <consortium name="DOE Joint Genome Institute"/>
            <consortium name="Mycorrhizal Genomics Consortium"/>
            <person name="Kohler A."/>
            <person name="Kuo A."/>
            <person name="Nagy L.G."/>
            <person name="Floudas D."/>
            <person name="Copeland A."/>
            <person name="Barry K.W."/>
            <person name="Cichocki N."/>
            <person name="Veneault-Fourrey C."/>
            <person name="LaButti K."/>
            <person name="Lindquist E.A."/>
            <person name="Lipzen A."/>
            <person name="Lundell T."/>
            <person name="Morin E."/>
            <person name="Murat C."/>
            <person name="Riley R."/>
            <person name="Ohm R."/>
            <person name="Sun H."/>
            <person name="Tunlid A."/>
            <person name="Henrissat B."/>
            <person name="Grigoriev I.V."/>
            <person name="Hibbett D.S."/>
            <person name="Martin F."/>
        </authorList>
    </citation>
    <scope>NUCLEOTIDE SEQUENCE [LARGE SCALE GENOMIC DNA]</scope>
    <source>
        <strain evidence="2">UH-Slu-Lm8-n1</strain>
    </source>
</reference>
<dbReference type="AlphaFoldDB" id="A0A0D0BB06"/>
<dbReference type="OrthoDB" id="3170088at2759"/>
<evidence type="ECO:0000313" key="2">
    <source>
        <dbReference type="Proteomes" id="UP000054485"/>
    </source>
</evidence>
<keyword evidence="2" id="KW-1185">Reference proteome</keyword>
<accession>A0A0D0BB06</accession>
<sequence length="56" mass="6815">MVYKIGGYVFTPELVRVWFQKLGFEHEHLGDTDFCTALRKWFAERWMDDLYQLSCH</sequence>
<reference evidence="1 2" key="1">
    <citation type="submission" date="2014-04" db="EMBL/GenBank/DDBJ databases">
        <authorList>
            <consortium name="DOE Joint Genome Institute"/>
            <person name="Kuo A."/>
            <person name="Ruytinx J."/>
            <person name="Rineau F."/>
            <person name="Colpaert J."/>
            <person name="Kohler A."/>
            <person name="Nagy L.G."/>
            <person name="Floudas D."/>
            <person name="Copeland A."/>
            <person name="Barry K.W."/>
            <person name="Cichocki N."/>
            <person name="Veneault-Fourrey C."/>
            <person name="LaButti K."/>
            <person name="Lindquist E.A."/>
            <person name="Lipzen A."/>
            <person name="Lundell T."/>
            <person name="Morin E."/>
            <person name="Murat C."/>
            <person name="Sun H."/>
            <person name="Tunlid A."/>
            <person name="Henrissat B."/>
            <person name="Grigoriev I.V."/>
            <person name="Hibbett D.S."/>
            <person name="Martin F."/>
            <person name="Nordberg H.P."/>
            <person name="Cantor M.N."/>
            <person name="Hua S.X."/>
        </authorList>
    </citation>
    <scope>NUCLEOTIDE SEQUENCE [LARGE SCALE GENOMIC DNA]</scope>
    <source>
        <strain evidence="1 2">UH-Slu-Lm8-n1</strain>
    </source>
</reference>
<protein>
    <submittedName>
        <fullName evidence="1">Uncharacterized protein</fullName>
    </submittedName>
</protein>
<dbReference type="EMBL" id="KN835212">
    <property type="protein sequence ID" value="KIK43442.1"/>
    <property type="molecule type" value="Genomic_DNA"/>
</dbReference>
<proteinExistence type="predicted"/>
<name>A0A0D0BB06_9AGAM</name>
<dbReference type="Proteomes" id="UP000054485">
    <property type="component" value="Unassembled WGS sequence"/>
</dbReference>